<feature type="compositionally biased region" description="Acidic residues" evidence="1">
    <location>
        <begin position="46"/>
        <end position="76"/>
    </location>
</feature>
<proteinExistence type="predicted"/>
<organism evidence="2 3">
    <name type="scientific">Rhizopus oryzae</name>
    <name type="common">Mucormycosis agent</name>
    <name type="synonym">Rhizopus arrhizus var. delemar</name>
    <dbReference type="NCBI Taxonomy" id="64495"/>
    <lineage>
        <taxon>Eukaryota</taxon>
        <taxon>Fungi</taxon>
        <taxon>Fungi incertae sedis</taxon>
        <taxon>Mucoromycota</taxon>
        <taxon>Mucoromycotina</taxon>
        <taxon>Mucoromycetes</taxon>
        <taxon>Mucorales</taxon>
        <taxon>Mucorineae</taxon>
        <taxon>Rhizopodaceae</taxon>
        <taxon>Rhizopus</taxon>
    </lineage>
</organism>
<gene>
    <name evidence="2" type="ORF">G6F64_009868</name>
</gene>
<keyword evidence="3" id="KW-1185">Reference proteome</keyword>
<evidence type="ECO:0000313" key="2">
    <source>
        <dbReference type="EMBL" id="KAG1303677.1"/>
    </source>
</evidence>
<dbReference type="Proteomes" id="UP000716291">
    <property type="component" value="Unassembled WGS sequence"/>
</dbReference>
<name>A0A9P6X2G8_RHIOR</name>
<feature type="region of interest" description="Disordered" evidence="1">
    <location>
        <begin position="45"/>
        <end position="76"/>
    </location>
</feature>
<dbReference type="AlphaFoldDB" id="A0A9P6X2G8"/>
<sequence length="76" mass="9060">MLDDLRKIYHDHNSSDENDIENILTKVNQKKRLSYNAWLTKATFEIEGDDDEDNDDKDDDDEDDDDEEYDDNDDED</sequence>
<evidence type="ECO:0000313" key="3">
    <source>
        <dbReference type="Proteomes" id="UP000716291"/>
    </source>
</evidence>
<comment type="caution">
    <text evidence="2">The sequence shown here is derived from an EMBL/GenBank/DDBJ whole genome shotgun (WGS) entry which is preliminary data.</text>
</comment>
<reference evidence="2" key="1">
    <citation type="journal article" date="2020" name="Microb. Genom.">
        <title>Genetic diversity of clinical and environmental Mucorales isolates obtained from an investigation of mucormycosis cases among solid organ transplant recipients.</title>
        <authorList>
            <person name="Nguyen M.H."/>
            <person name="Kaul D."/>
            <person name="Muto C."/>
            <person name="Cheng S.J."/>
            <person name="Richter R.A."/>
            <person name="Bruno V.M."/>
            <person name="Liu G."/>
            <person name="Beyhan S."/>
            <person name="Sundermann A.J."/>
            <person name="Mounaud S."/>
            <person name="Pasculle A.W."/>
            <person name="Nierman W.C."/>
            <person name="Driscoll E."/>
            <person name="Cumbie R."/>
            <person name="Clancy C.J."/>
            <person name="Dupont C.L."/>
        </authorList>
    </citation>
    <scope>NUCLEOTIDE SEQUENCE</scope>
    <source>
        <strain evidence="2">GL11</strain>
    </source>
</reference>
<dbReference type="EMBL" id="JAANQT010001896">
    <property type="protein sequence ID" value="KAG1303677.1"/>
    <property type="molecule type" value="Genomic_DNA"/>
</dbReference>
<evidence type="ECO:0000256" key="1">
    <source>
        <dbReference type="SAM" id="MobiDB-lite"/>
    </source>
</evidence>
<accession>A0A9P6X2G8</accession>
<dbReference type="OrthoDB" id="2290147at2759"/>
<protein>
    <submittedName>
        <fullName evidence="2">Uncharacterized protein</fullName>
    </submittedName>
</protein>